<comment type="caution">
    <text evidence="1">The sequence shown here is derived from an EMBL/GenBank/DDBJ whole genome shotgun (WGS) entry which is preliminary data.</text>
</comment>
<reference evidence="1" key="1">
    <citation type="journal article" date="2015" name="Nature">
        <title>Complex archaea that bridge the gap between prokaryotes and eukaryotes.</title>
        <authorList>
            <person name="Spang A."/>
            <person name="Saw J.H."/>
            <person name="Jorgensen S.L."/>
            <person name="Zaremba-Niedzwiedzka K."/>
            <person name="Martijn J."/>
            <person name="Lind A.E."/>
            <person name="van Eijk R."/>
            <person name="Schleper C."/>
            <person name="Guy L."/>
            <person name="Ettema T.J."/>
        </authorList>
    </citation>
    <scope>NUCLEOTIDE SEQUENCE</scope>
</reference>
<dbReference type="AlphaFoldDB" id="A0A0F8WL40"/>
<protein>
    <submittedName>
        <fullName evidence="1">Uncharacterized protein</fullName>
    </submittedName>
</protein>
<feature type="non-terminal residue" evidence="1">
    <location>
        <position position="1"/>
    </location>
</feature>
<organism evidence="1">
    <name type="scientific">marine sediment metagenome</name>
    <dbReference type="NCBI Taxonomy" id="412755"/>
    <lineage>
        <taxon>unclassified sequences</taxon>
        <taxon>metagenomes</taxon>
        <taxon>ecological metagenomes</taxon>
    </lineage>
</organism>
<sequence>ATDKRSYLRRNIKRFIKKRYVFEELFNGRCIGCGKDFMNKNLPALDGHHPKKLAEKSLWHEIADLDCENISKIYIKEGVISLCANCHRINHSVFHNYIEEIFKNHYLESKLQNFEWIVKEKFKQIRKNIKNFQFDLENINFKSPLKVIEFASRDAWKLRLIQMYYGIKKLNIKSFRRKDFEQFEHINLRNITGWIPKFQNKNLIEIAKPITSQYKYYRFTYEGIEIVKKIEKEYIYESKEEI</sequence>
<accession>A0A0F8WL40</accession>
<gene>
    <name evidence="1" type="ORF">LCGC14_3140170</name>
</gene>
<name>A0A0F8WL40_9ZZZZ</name>
<proteinExistence type="predicted"/>
<evidence type="ECO:0000313" key="1">
    <source>
        <dbReference type="EMBL" id="KKK48930.1"/>
    </source>
</evidence>
<dbReference type="EMBL" id="LAZR01068818">
    <property type="protein sequence ID" value="KKK48930.1"/>
    <property type="molecule type" value="Genomic_DNA"/>
</dbReference>